<gene>
    <name evidence="2" type="ORF">VTAP4600_B0540</name>
</gene>
<accession>A0A2N8ZJS2</accession>
<feature type="signal peptide" evidence="1">
    <location>
        <begin position="1"/>
        <end position="19"/>
    </location>
</feature>
<organism evidence="2 3">
    <name type="scientific">Vibrio tapetis subsp. tapetis</name>
    <dbReference type="NCBI Taxonomy" id="1671868"/>
    <lineage>
        <taxon>Bacteria</taxon>
        <taxon>Pseudomonadati</taxon>
        <taxon>Pseudomonadota</taxon>
        <taxon>Gammaproteobacteria</taxon>
        <taxon>Vibrionales</taxon>
        <taxon>Vibrionaceae</taxon>
        <taxon>Vibrio</taxon>
    </lineage>
</organism>
<evidence type="ECO:0000256" key="1">
    <source>
        <dbReference type="SAM" id="SignalP"/>
    </source>
</evidence>
<keyword evidence="1" id="KW-0732">Signal</keyword>
<reference evidence="2 3" key="1">
    <citation type="submission" date="2017-10" db="EMBL/GenBank/DDBJ databases">
        <authorList>
            <person name="Banno H."/>
            <person name="Chua N.-H."/>
        </authorList>
    </citation>
    <scope>NUCLEOTIDE SEQUENCE [LARGE SCALE GENOMIC DNA]</scope>
    <source>
        <strain evidence="2">Vibrio tapetis CECT4600</strain>
    </source>
</reference>
<feature type="chain" id="PRO_5014854208" evidence="1">
    <location>
        <begin position="20"/>
        <end position="115"/>
    </location>
</feature>
<sequence length="115" mass="13241">MKDKLNVALLLVLSSSALASSNIDSVLLESSPCTLPSDDVRSHQCSYQNKPFVYEKSIWEDEDESSEVLLDFWDGTRLVSDKEWQSMDINRKVLNQKRNECARRHEVDCVVFDKD</sequence>
<evidence type="ECO:0000313" key="3">
    <source>
        <dbReference type="Proteomes" id="UP000235828"/>
    </source>
</evidence>
<dbReference type="Proteomes" id="UP000235828">
    <property type="component" value="Chromosome B"/>
</dbReference>
<dbReference type="OrthoDB" id="5901357at2"/>
<proteinExistence type="predicted"/>
<dbReference type="KEGG" id="vta:B0540"/>
<keyword evidence="3" id="KW-1185">Reference proteome</keyword>
<dbReference type="RefSeq" id="WP_102524468.1">
    <property type="nucleotide sequence ID" value="NZ_LT960612.1"/>
</dbReference>
<evidence type="ECO:0000313" key="2">
    <source>
        <dbReference type="EMBL" id="SON52151.1"/>
    </source>
</evidence>
<protein>
    <submittedName>
        <fullName evidence="2">Uncharacterized protein</fullName>
    </submittedName>
</protein>
<dbReference type="EMBL" id="LT960612">
    <property type="protein sequence ID" value="SON52151.1"/>
    <property type="molecule type" value="Genomic_DNA"/>
</dbReference>
<dbReference type="AlphaFoldDB" id="A0A2N8ZJS2"/>
<name>A0A2N8ZJS2_9VIBR</name>